<organism evidence="3 4">
    <name type="scientific">Ohtaekwangia koreensis</name>
    <dbReference type="NCBI Taxonomy" id="688867"/>
    <lineage>
        <taxon>Bacteria</taxon>
        <taxon>Pseudomonadati</taxon>
        <taxon>Bacteroidota</taxon>
        <taxon>Cytophagia</taxon>
        <taxon>Cytophagales</taxon>
        <taxon>Fulvivirgaceae</taxon>
        <taxon>Ohtaekwangia</taxon>
    </lineage>
</organism>
<sequence>MMRRIKFTLVLLVIFFVGSFTLVAQPGNPQTTDPDAAVPITGLEWLIAGGCVLGLKRFLGSRKLSSKE</sequence>
<evidence type="ECO:0000313" key="3">
    <source>
        <dbReference type="EMBL" id="SKC82910.1"/>
    </source>
</evidence>
<evidence type="ECO:0000313" key="4">
    <source>
        <dbReference type="Proteomes" id="UP000190961"/>
    </source>
</evidence>
<dbReference type="STRING" id="688867.SAMN05660236_4314"/>
<accession>A0A1T5M3V8</accession>
<evidence type="ECO:0008006" key="5">
    <source>
        <dbReference type="Google" id="ProtNLM"/>
    </source>
</evidence>
<dbReference type="EMBL" id="FUZU01000003">
    <property type="protein sequence ID" value="SKC82910.1"/>
    <property type="molecule type" value="Genomic_DNA"/>
</dbReference>
<dbReference type="AlphaFoldDB" id="A0A1T5M3V8"/>
<feature type="signal peptide" evidence="2">
    <location>
        <begin position="1"/>
        <end position="24"/>
    </location>
</feature>
<reference evidence="3 4" key="1">
    <citation type="submission" date="2017-02" db="EMBL/GenBank/DDBJ databases">
        <authorList>
            <person name="Peterson S.W."/>
        </authorList>
    </citation>
    <scope>NUCLEOTIDE SEQUENCE [LARGE SCALE GENOMIC DNA]</scope>
    <source>
        <strain evidence="3 4">DSM 25262</strain>
    </source>
</reference>
<keyword evidence="1" id="KW-0812">Transmembrane</keyword>
<name>A0A1T5M3V8_9BACT</name>
<evidence type="ECO:0000256" key="1">
    <source>
        <dbReference type="SAM" id="Phobius"/>
    </source>
</evidence>
<gene>
    <name evidence="3" type="ORF">SAMN05660236_4314</name>
</gene>
<feature type="chain" id="PRO_5011962096" description="PEP-CTERM protein-sorting domain-containing protein" evidence="2">
    <location>
        <begin position="25"/>
        <end position="68"/>
    </location>
</feature>
<evidence type="ECO:0000256" key="2">
    <source>
        <dbReference type="SAM" id="SignalP"/>
    </source>
</evidence>
<keyword evidence="4" id="KW-1185">Reference proteome</keyword>
<protein>
    <recommendedName>
        <fullName evidence="5">PEP-CTERM protein-sorting domain-containing protein</fullName>
    </recommendedName>
</protein>
<proteinExistence type="predicted"/>
<feature type="transmembrane region" description="Helical" evidence="1">
    <location>
        <begin position="40"/>
        <end position="59"/>
    </location>
</feature>
<keyword evidence="1" id="KW-0472">Membrane</keyword>
<keyword evidence="1" id="KW-1133">Transmembrane helix</keyword>
<dbReference type="Proteomes" id="UP000190961">
    <property type="component" value="Unassembled WGS sequence"/>
</dbReference>
<keyword evidence="2" id="KW-0732">Signal</keyword>